<accession>A0ABM1A5T6</accession>
<feature type="compositionally biased region" description="Basic and acidic residues" evidence="1">
    <location>
        <begin position="422"/>
        <end position="435"/>
    </location>
</feature>
<dbReference type="RefSeq" id="XP_012941385.1">
    <property type="nucleotide sequence ID" value="XM_013085931.2"/>
</dbReference>
<reference evidence="4 5" key="1">
    <citation type="submission" date="2025-05" db="UniProtKB">
        <authorList>
            <consortium name="RefSeq"/>
        </authorList>
    </citation>
    <scope>IDENTIFICATION</scope>
</reference>
<dbReference type="RefSeq" id="XP_005104515.1">
    <property type="nucleotide sequence ID" value="XM_005104458.3"/>
</dbReference>
<feature type="compositionally biased region" description="Polar residues" evidence="1">
    <location>
        <begin position="32"/>
        <end position="59"/>
    </location>
</feature>
<organism evidence="3 5">
    <name type="scientific">Aplysia californica</name>
    <name type="common">California sea hare</name>
    <dbReference type="NCBI Taxonomy" id="6500"/>
    <lineage>
        <taxon>Eukaryota</taxon>
        <taxon>Metazoa</taxon>
        <taxon>Spiralia</taxon>
        <taxon>Lophotrochozoa</taxon>
        <taxon>Mollusca</taxon>
        <taxon>Gastropoda</taxon>
        <taxon>Heterobranchia</taxon>
        <taxon>Euthyneura</taxon>
        <taxon>Tectipleura</taxon>
        <taxon>Aplysiida</taxon>
        <taxon>Aplysioidea</taxon>
        <taxon>Aplysiidae</taxon>
        <taxon>Aplysia</taxon>
    </lineage>
</organism>
<feature type="region of interest" description="Disordered" evidence="1">
    <location>
        <begin position="258"/>
        <end position="435"/>
    </location>
</feature>
<proteinExistence type="predicted"/>
<feature type="region of interest" description="Disordered" evidence="1">
    <location>
        <begin position="686"/>
        <end position="771"/>
    </location>
</feature>
<evidence type="ECO:0000313" key="3">
    <source>
        <dbReference type="Proteomes" id="UP000694888"/>
    </source>
</evidence>
<dbReference type="GeneID" id="101849145"/>
<feature type="compositionally biased region" description="Low complexity" evidence="1">
    <location>
        <begin position="161"/>
        <end position="173"/>
    </location>
</feature>
<feature type="compositionally biased region" description="Basic and acidic residues" evidence="1">
    <location>
        <begin position="459"/>
        <end position="476"/>
    </location>
</feature>
<keyword evidence="2" id="KW-0472">Membrane</keyword>
<feature type="region of interest" description="Disordered" evidence="1">
    <location>
        <begin position="637"/>
        <end position="663"/>
    </location>
</feature>
<evidence type="ECO:0000313" key="5">
    <source>
        <dbReference type="RefSeq" id="XP_012941385.1"/>
    </source>
</evidence>
<feature type="transmembrane region" description="Helical" evidence="2">
    <location>
        <begin position="869"/>
        <end position="892"/>
    </location>
</feature>
<dbReference type="Proteomes" id="UP000694888">
    <property type="component" value="Unplaced"/>
</dbReference>
<feature type="compositionally biased region" description="Basic and acidic residues" evidence="1">
    <location>
        <begin position="640"/>
        <end position="651"/>
    </location>
</feature>
<sequence length="893" mass="97616">METEAETDVDCLVDTLPYIDSVYSDSPEPSPNRITDVSGDNGTSQTWFGDESTLSVTPQDQEEVKRSLLSAHEQDNVHQETPASSVAKSPDVLVQPCDEDTEHVDLHNGESVTLLTPLHTDNRQLDVGARYLTEPGHGTNKETDQRETLAMFSSDGNKRNSGSSFSKSSPSDSDTFPNSKSVPHVTTPQESQIASPAGINTMSPQNRFSYGSQRSSMSSIASLSEGVGESAGEDNPMSPSDFSRALQLTCALKRMNNFNKGPSVQEKEETHNSVKTAAPQRFLLDDGRQNSEQTTTKSPEPLNSSYVSGKQEGENNDQSLLNETGLELASGENKAPEKETKAASRLRSLFTKSKSPFWKKSKDGPGVSKADTPTCSKETDEEEGQLSSHEYSQEFLADTIAARSTNNDSEGQNQSALGTSESSRHQQDSWDLDHEGVARKLGRDLECSKEEVKQIILELKRLSSENESTIEHEDSRPQFLETSQNEEEEVETGDRSTESGSISQGKRSEQHSDGRPTIRLQEPGGDVVLTRIDEKSSQSESADGGLRTSVHSGTSATDTTKPSSPQPPGPTVPDNLRGKRHVSFAIGGKVITILNEDTPAYKQGHGEHQSTKYDGGIATHHLASERKKSLLERSLSLSCDKPRQDHEELHRTSSLPSDMKRKNRADTCEIGTASSCELNVKESVGDNEGFCSEEHSGENNISDEETPGQQNETKKEGDLGATNNAFLESPTLSCSPTKSNDQLPPVSSEAIENSRFSKTAHSGSFKLGTDRRERPALKGWLSMDDAVSESSPLAQAGSAESKKRRLYSDTAVQNVDLRPVLADLSEEDPDGESGNQSEDGNMNVEEDTLSLEFFVPGKKKYIRLHRATFIAFVLKYSIFLSTFIFWASILLFK</sequence>
<feature type="region of interest" description="Disordered" evidence="1">
    <location>
        <begin position="819"/>
        <end position="842"/>
    </location>
</feature>
<evidence type="ECO:0000256" key="2">
    <source>
        <dbReference type="SAM" id="Phobius"/>
    </source>
</evidence>
<keyword evidence="2" id="KW-0812">Transmembrane</keyword>
<feature type="compositionally biased region" description="Polar residues" evidence="1">
    <location>
        <begin position="549"/>
        <end position="558"/>
    </location>
</feature>
<feature type="region of interest" description="Disordered" evidence="1">
    <location>
        <begin position="459"/>
        <end position="583"/>
    </location>
</feature>
<feature type="compositionally biased region" description="Basic and acidic residues" evidence="1">
    <location>
        <begin position="506"/>
        <end position="516"/>
    </location>
</feature>
<name>A0ABM1A5T6_APLCA</name>
<feature type="compositionally biased region" description="Polar residues" evidence="1">
    <location>
        <begin position="174"/>
        <end position="222"/>
    </location>
</feature>
<gene>
    <name evidence="4 5" type="primary">LOC101849145</name>
</gene>
<keyword evidence="2" id="KW-1133">Transmembrane helix</keyword>
<keyword evidence="3" id="KW-1185">Reference proteome</keyword>
<feature type="compositionally biased region" description="Polar residues" evidence="1">
    <location>
        <begin position="750"/>
        <end position="762"/>
    </location>
</feature>
<evidence type="ECO:0000313" key="4">
    <source>
        <dbReference type="RefSeq" id="XP_005104515.1"/>
    </source>
</evidence>
<feature type="region of interest" description="Disordered" evidence="1">
    <location>
        <begin position="21"/>
        <end position="88"/>
    </location>
</feature>
<evidence type="ECO:0000256" key="1">
    <source>
        <dbReference type="SAM" id="MobiDB-lite"/>
    </source>
</evidence>
<feature type="compositionally biased region" description="Polar residues" evidence="1">
    <location>
        <begin position="290"/>
        <end position="308"/>
    </location>
</feature>
<feature type="compositionally biased region" description="Polar residues" evidence="1">
    <location>
        <begin position="721"/>
        <end position="742"/>
    </location>
</feature>
<feature type="compositionally biased region" description="Polar residues" evidence="1">
    <location>
        <begin position="402"/>
        <end position="421"/>
    </location>
</feature>
<feature type="region of interest" description="Disordered" evidence="1">
    <location>
        <begin position="153"/>
        <end position="241"/>
    </location>
</feature>
<feature type="compositionally biased region" description="Basic and acidic residues" evidence="1">
    <location>
        <begin position="62"/>
        <end position="78"/>
    </location>
</feature>
<protein>
    <submittedName>
        <fullName evidence="4 5">Uncharacterized protein LOC101849145</fullName>
    </submittedName>
</protein>